<dbReference type="EMBL" id="KZ772674">
    <property type="protein sequence ID" value="PTQ49532.1"/>
    <property type="molecule type" value="Genomic_DNA"/>
</dbReference>
<keyword evidence="3" id="KW-1185">Reference proteome</keyword>
<evidence type="ECO:0000313" key="3">
    <source>
        <dbReference type="Proteomes" id="UP000244005"/>
    </source>
</evidence>
<sequence>MRRSTQHGGKGAGVGEGSTSAALCSLACALNLFPLCAPTASSKSPSHHPQGPHVLPSNRSPRADVPELRSSPYKLSSQLIIGPPHFLPLPLSYAARLLSSPLSTSPPAASHRNRVSSAQSASLPGVVDLQEVFGPNWPHRSSSRFLTCPSILLYAKVRKPQVPCRSRGQHQAVVNRIGPEEFQFFHRNGLRQGTPQDY</sequence>
<dbReference type="Proteomes" id="UP000244005">
    <property type="component" value="Unassembled WGS sequence"/>
</dbReference>
<proteinExistence type="predicted"/>
<evidence type="ECO:0000313" key="2">
    <source>
        <dbReference type="EMBL" id="PTQ49532.1"/>
    </source>
</evidence>
<reference evidence="3" key="1">
    <citation type="journal article" date="2017" name="Cell">
        <title>Insights into land plant evolution garnered from the Marchantia polymorpha genome.</title>
        <authorList>
            <person name="Bowman J.L."/>
            <person name="Kohchi T."/>
            <person name="Yamato K.T."/>
            <person name="Jenkins J."/>
            <person name="Shu S."/>
            <person name="Ishizaki K."/>
            <person name="Yamaoka S."/>
            <person name="Nishihama R."/>
            <person name="Nakamura Y."/>
            <person name="Berger F."/>
            <person name="Adam C."/>
            <person name="Aki S.S."/>
            <person name="Althoff F."/>
            <person name="Araki T."/>
            <person name="Arteaga-Vazquez M.A."/>
            <person name="Balasubrmanian S."/>
            <person name="Barry K."/>
            <person name="Bauer D."/>
            <person name="Boehm C.R."/>
            <person name="Briginshaw L."/>
            <person name="Caballero-Perez J."/>
            <person name="Catarino B."/>
            <person name="Chen F."/>
            <person name="Chiyoda S."/>
            <person name="Chovatia M."/>
            <person name="Davies K.M."/>
            <person name="Delmans M."/>
            <person name="Demura T."/>
            <person name="Dierschke T."/>
            <person name="Dolan L."/>
            <person name="Dorantes-Acosta A.E."/>
            <person name="Eklund D.M."/>
            <person name="Florent S.N."/>
            <person name="Flores-Sandoval E."/>
            <person name="Fujiyama A."/>
            <person name="Fukuzawa H."/>
            <person name="Galik B."/>
            <person name="Grimanelli D."/>
            <person name="Grimwood J."/>
            <person name="Grossniklaus U."/>
            <person name="Hamada T."/>
            <person name="Haseloff J."/>
            <person name="Hetherington A.J."/>
            <person name="Higo A."/>
            <person name="Hirakawa Y."/>
            <person name="Hundley H.N."/>
            <person name="Ikeda Y."/>
            <person name="Inoue K."/>
            <person name="Inoue S.I."/>
            <person name="Ishida S."/>
            <person name="Jia Q."/>
            <person name="Kakita M."/>
            <person name="Kanazawa T."/>
            <person name="Kawai Y."/>
            <person name="Kawashima T."/>
            <person name="Kennedy M."/>
            <person name="Kinose K."/>
            <person name="Kinoshita T."/>
            <person name="Kohara Y."/>
            <person name="Koide E."/>
            <person name="Komatsu K."/>
            <person name="Kopischke S."/>
            <person name="Kubo M."/>
            <person name="Kyozuka J."/>
            <person name="Lagercrantz U."/>
            <person name="Lin S.S."/>
            <person name="Lindquist E."/>
            <person name="Lipzen A.M."/>
            <person name="Lu C.W."/>
            <person name="De Luna E."/>
            <person name="Martienssen R.A."/>
            <person name="Minamino N."/>
            <person name="Mizutani M."/>
            <person name="Mizutani M."/>
            <person name="Mochizuki N."/>
            <person name="Monte I."/>
            <person name="Mosher R."/>
            <person name="Nagasaki H."/>
            <person name="Nakagami H."/>
            <person name="Naramoto S."/>
            <person name="Nishitani K."/>
            <person name="Ohtani M."/>
            <person name="Okamoto T."/>
            <person name="Okumura M."/>
            <person name="Phillips J."/>
            <person name="Pollak B."/>
            <person name="Reinders A."/>
            <person name="Rovekamp M."/>
            <person name="Sano R."/>
            <person name="Sawa S."/>
            <person name="Schmid M.W."/>
            <person name="Shirakawa M."/>
            <person name="Solano R."/>
            <person name="Spunde A."/>
            <person name="Suetsugu N."/>
            <person name="Sugano S."/>
            <person name="Sugiyama A."/>
            <person name="Sun R."/>
            <person name="Suzuki Y."/>
            <person name="Takenaka M."/>
            <person name="Takezawa D."/>
            <person name="Tomogane H."/>
            <person name="Tsuzuki M."/>
            <person name="Ueda T."/>
            <person name="Umeda M."/>
            <person name="Ward J.M."/>
            <person name="Watanabe Y."/>
            <person name="Yazaki K."/>
            <person name="Yokoyama R."/>
            <person name="Yoshitake Y."/>
            <person name="Yotsui I."/>
            <person name="Zachgo S."/>
            <person name="Schmutz J."/>
        </authorList>
    </citation>
    <scope>NUCLEOTIDE SEQUENCE [LARGE SCALE GENOMIC DNA]</scope>
    <source>
        <strain evidence="3">Tak-1</strain>
    </source>
</reference>
<organism evidence="2 3">
    <name type="scientific">Marchantia polymorpha</name>
    <name type="common">Common liverwort</name>
    <name type="synonym">Marchantia aquatica</name>
    <dbReference type="NCBI Taxonomy" id="3197"/>
    <lineage>
        <taxon>Eukaryota</taxon>
        <taxon>Viridiplantae</taxon>
        <taxon>Streptophyta</taxon>
        <taxon>Embryophyta</taxon>
        <taxon>Marchantiophyta</taxon>
        <taxon>Marchantiopsida</taxon>
        <taxon>Marchantiidae</taxon>
        <taxon>Marchantiales</taxon>
        <taxon>Marchantiaceae</taxon>
        <taxon>Marchantia</taxon>
    </lineage>
</organism>
<feature type="region of interest" description="Disordered" evidence="1">
    <location>
        <begin position="40"/>
        <end position="68"/>
    </location>
</feature>
<dbReference type="AlphaFoldDB" id="A0A2R6XTU5"/>
<evidence type="ECO:0000256" key="1">
    <source>
        <dbReference type="SAM" id="MobiDB-lite"/>
    </source>
</evidence>
<dbReference type="Gramene" id="Mp1g28450.1">
    <property type="protein sequence ID" value="Mp1g28450.1.cds1"/>
    <property type="gene ID" value="Mp1g28450"/>
</dbReference>
<gene>
    <name evidence="2" type="ORF">MARPO_0002s0035</name>
</gene>
<accession>A0A2R6XTU5</accession>
<name>A0A2R6XTU5_MARPO</name>
<protein>
    <submittedName>
        <fullName evidence="2">Uncharacterized protein</fullName>
    </submittedName>
</protein>